<reference evidence="1 2" key="1">
    <citation type="submission" date="2022-07" db="EMBL/GenBank/DDBJ databases">
        <authorList>
            <person name="Li W.-J."/>
            <person name="Deng Q.-Q."/>
        </authorList>
    </citation>
    <scope>NUCLEOTIDE SEQUENCE [LARGE SCALE GENOMIC DNA]</scope>
    <source>
        <strain evidence="1 2">SYSU M60028</strain>
    </source>
</reference>
<dbReference type="Proteomes" id="UP001205890">
    <property type="component" value="Unassembled WGS sequence"/>
</dbReference>
<dbReference type="RefSeq" id="WP_254744716.1">
    <property type="nucleotide sequence ID" value="NZ_JANCLU010000019.1"/>
</dbReference>
<dbReference type="EMBL" id="JANCLU010000019">
    <property type="protein sequence ID" value="MCP8940229.1"/>
    <property type="molecule type" value="Genomic_DNA"/>
</dbReference>
<keyword evidence="2" id="KW-1185">Reference proteome</keyword>
<proteinExistence type="predicted"/>
<gene>
    <name evidence="1" type="ORF">NK718_17020</name>
</gene>
<evidence type="ECO:0000313" key="2">
    <source>
        <dbReference type="Proteomes" id="UP001205890"/>
    </source>
</evidence>
<evidence type="ECO:0000313" key="1">
    <source>
        <dbReference type="EMBL" id="MCP8940229.1"/>
    </source>
</evidence>
<protein>
    <recommendedName>
        <fullName evidence="3">PAS domain-containing protein</fullName>
    </recommendedName>
</protein>
<name>A0ABT1LFF9_9HYPH</name>
<evidence type="ECO:0008006" key="3">
    <source>
        <dbReference type="Google" id="ProtNLM"/>
    </source>
</evidence>
<sequence length="246" mass="27556">MALAHRVARRACLAATRLTVFSLDRSHLVPLGDIEPPHLRRLVDYWWSLEVDGLPSLADLDARRIQVEPGRVHLLRVEGPNRFRFLHYGATVTNPDARDMSGLTTADYEDKAFGALVTAHYQEAVDARQPVCRRVSAHWNAADYDYIRLTMPFGLHRQRVEFLIVCTHRIAVPGALERPPGPSPDPAVLRDTMERSRRLAAQIHGHEIGVGLEGIAAAAELRFAESVELAVRRGREDDASLQPIEE</sequence>
<accession>A0ABT1LFF9</accession>
<organism evidence="1 2">
    <name type="scientific">Alsobacter ponti</name>
    <dbReference type="NCBI Taxonomy" id="2962936"/>
    <lineage>
        <taxon>Bacteria</taxon>
        <taxon>Pseudomonadati</taxon>
        <taxon>Pseudomonadota</taxon>
        <taxon>Alphaproteobacteria</taxon>
        <taxon>Hyphomicrobiales</taxon>
        <taxon>Alsobacteraceae</taxon>
        <taxon>Alsobacter</taxon>
    </lineage>
</organism>
<comment type="caution">
    <text evidence="1">The sequence shown here is derived from an EMBL/GenBank/DDBJ whole genome shotgun (WGS) entry which is preliminary data.</text>
</comment>